<evidence type="ECO:0000259" key="1">
    <source>
        <dbReference type="PROSITE" id="PS51664"/>
    </source>
</evidence>
<dbReference type="PANTHER" id="PTHR37809:SF1">
    <property type="entry name" value="RIBOSOMAL PROTEIN S12 METHYLTHIOTRANSFERASE ACCESSORY FACTOR YCAO"/>
    <property type="match status" value="1"/>
</dbReference>
<gene>
    <name evidence="2" type="ORF">GON04_22950</name>
</gene>
<dbReference type="PANTHER" id="PTHR37809">
    <property type="entry name" value="RIBOSOMAL PROTEIN S12 METHYLTHIOTRANSFERASE ACCESSORY FACTOR YCAO"/>
    <property type="match status" value="1"/>
</dbReference>
<dbReference type="RefSeq" id="WP_157400301.1">
    <property type="nucleotide sequence ID" value="NZ_WSEL01000009.1"/>
</dbReference>
<evidence type="ECO:0000313" key="2">
    <source>
        <dbReference type="EMBL" id="MVQ32332.1"/>
    </source>
</evidence>
<dbReference type="PROSITE" id="PS51664">
    <property type="entry name" value="YCAO"/>
    <property type="match status" value="1"/>
</dbReference>
<organism evidence="2 3">
    <name type="scientific">Ramlibacter pinisoli</name>
    <dbReference type="NCBI Taxonomy" id="2682844"/>
    <lineage>
        <taxon>Bacteria</taxon>
        <taxon>Pseudomonadati</taxon>
        <taxon>Pseudomonadota</taxon>
        <taxon>Betaproteobacteria</taxon>
        <taxon>Burkholderiales</taxon>
        <taxon>Comamonadaceae</taxon>
        <taxon>Ramlibacter</taxon>
    </lineage>
</organism>
<accession>A0A6N8J0I4</accession>
<proteinExistence type="predicted"/>
<name>A0A6N8J0I4_9BURK</name>
<dbReference type="InterPro" id="IPR003776">
    <property type="entry name" value="YcaO-like_dom"/>
</dbReference>
<dbReference type="Gene3D" id="3.30.1330.230">
    <property type="match status" value="1"/>
</dbReference>
<keyword evidence="3" id="KW-1185">Reference proteome</keyword>
<feature type="domain" description="YcaO" evidence="1">
    <location>
        <begin position="301"/>
        <end position="657"/>
    </location>
</feature>
<evidence type="ECO:0000313" key="3">
    <source>
        <dbReference type="Proteomes" id="UP000469385"/>
    </source>
</evidence>
<protein>
    <recommendedName>
        <fullName evidence="1">YcaO domain-containing protein</fullName>
    </recommendedName>
</protein>
<dbReference type="Proteomes" id="UP000469385">
    <property type="component" value="Unassembled WGS sequence"/>
</dbReference>
<reference evidence="2 3" key="1">
    <citation type="submission" date="2019-12" db="EMBL/GenBank/DDBJ databases">
        <authorList>
            <person name="Huq M.A."/>
        </authorList>
    </citation>
    <scope>NUCLEOTIDE SEQUENCE [LARGE SCALE GENOMIC DNA]</scope>
    <source>
        <strain evidence="2 3">MAH-25</strain>
    </source>
</reference>
<comment type="caution">
    <text evidence="2">The sequence shown here is derived from an EMBL/GenBank/DDBJ whole genome shotgun (WGS) entry which is preliminary data.</text>
</comment>
<sequence length="657" mass="69431">MQETIAYPTTQGQWHIRGGTLRCRQPGRAVTVQAPGPLLRAVQALCDGHLGWRAVAAGLAVRWPAGAVVRFLTSLTQHGLLLDRQDAALLQVPAHRTFGDRPLPAPQLRLLLERTLAGVGGRSLRWQVDVLRCLPDPDGQGLPVELYEVTQSPAGGVAMHRLSRGAGVSWHLLPDPRLLQFASAVVLPRAARPSTGEVQGRGIQSLCAAQRCALELGLGHALHQVLATAPASRRGAPAVRPVAALVLGVPCSPAEAAVQQVDNWLHLGAAPARLHADAAPCGFSFSAGPVREGRLTLFTVGRSSDPRSALRKAEAEAWERLGWARLGPTVEGTLHDFVAARDPRTVVAYADWQHRRPGFPFMPFDPRRLALWCRGQDVATGAAVLLPAECVHALDALPAHWRRRSCTTTSTSGVAAGPDSATALAWALLELVERDAFLRAWLAGKSAPVVSPATLPGEARRRLRALQAAGHRVAVLRLPAPAPVYGVFVQALQRPFTAVTAGAHFDPVQALLKAFDEAEGRAAHAAAHPLPPLASPRAVRSIGDLQRHWQSPGQVRQADFLAAGPPTAAFAPPDTCHDGATLIAALAQAGCPALAFDLTPAGAAIEQGRTPLRVVRAVVPGLLPLWFGHGLEPAGLPAFSAAAGSRAGRPVPIHPFA</sequence>
<dbReference type="AlphaFoldDB" id="A0A6N8J0I4"/>
<dbReference type="Pfam" id="PF02624">
    <property type="entry name" value="YcaO"/>
    <property type="match status" value="1"/>
</dbReference>
<dbReference type="EMBL" id="WSEL01000009">
    <property type="protein sequence ID" value="MVQ32332.1"/>
    <property type="molecule type" value="Genomic_DNA"/>
</dbReference>